<dbReference type="InterPro" id="IPR058680">
    <property type="entry name" value="NBD_SMAX1-like"/>
</dbReference>
<feature type="compositionally biased region" description="Low complexity" evidence="4">
    <location>
        <begin position="169"/>
        <end position="181"/>
    </location>
</feature>
<dbReference type="PANTHER" id="PTHR43572:SF44">
    <property type="entry name" value="OS02G0464900 PROTEIN"/>
    <property type="match status" value="1"/>
</dbReference>
<protein>
    <recommendedName>
        <fullName evidence="5">Clp R domain-containing protein</fullName>
    </recommendedName>
</protein>
<comment type="similarity">
    <text evidence="1">Belongs to the ClpA/ClpB family.</text>
</comment>
<dbReference type="InterPro" id="IPR036628">
    <property type="entry name" value="Clp_N_dom_sf"/>
</dbReference>
<organism evidence="6 7">
    <name type="scientific">Digitaria exilis</name>
    <dbReference type="NCBI Taxonomy" id="1010633"/>
    <lineage>
        <taxon>Eukaryota</taxon>
        <taxon>Viridiplantae</taxon>
        <taxon>Streptophyta</taxon>
        <taxon>Embryophyta</taxon>
        <taxon>Tracheophyta</taxon>
        <taxon>Spermatophyta</taxon>
        <taxon>Magnoliopsida</taxon>
        <taxon>Liliopsida</taxon>
        <taxon>Poales</taxon>
        <taxon>Poaceae</taxon>
        <taxon>PACMAD clade</taxon>
        <taxon>Panicoideae</taxon>
        <taxon>Panicodae</taxon>
        <taxon>Paniceae</taxon>
        <taxon>Anthephorinae</taxon>
        <taxon>Digitaria</taxon>
    </lineage>
</organism>
<sequence length="742" mass="79817">MRAGGYTVHQSLTAEAATALKLSLGLARRRGHAQVTPLHVAYTLLGSSSSPSPSPAYGLLRRACARSHRPVGACAPPHYYSHQPPQCRALELCFNVALNRLPTANAVASGSPSSSSSSASSTSFAASILHQTSPTLSNALVAALKRAQANQRRGCVELQTQPPSPPATPSTTTSSHSQQQQQPMLMIRVELDQLIISILDDPSVSRVMREAGFSSAAVKNNLEEESNAIMLAGGHGHHPVISTPSPSPAEAPPVPSQSFLEPYACLPTGYGGDTSWPAPFFNYQPQADVEFELPCKEKEEDVRAILDVMMTSRKPGRSRTNPVVVADSVSVAEASVAGLMRRLERGLDIPDELRGARVLRLHLSHAHVRLMTRADVDACVADLRRTIAAATDAEASGLVIYVGDMRWAVVDDDDDVARVQATPSGFSQAEYMVAELARLLGELRAGLHGQRAWLVAVASYGTYMRCQRLSMEEAWALQPVSVPTGGSLGLGLGLALGPRASTSSETDGNAAQHAQFPLLDFSPREEDGTPVMCTECTRNYEIEALAVRAKAEGTSLALSFFPGWPQADEPQTSPKDDLMDLKRRWSRLCERVHTQRSQPTRPSNATAAYSNLGLCLSFETTSETKHHQDVKTTLSLLPPERSDDIEANQAASQGSDTMVSSRDMKNVLRLWPDDERPSGDLKRKAGDVELPRESKRWRGSCCLDLNLNLCASSEDELAASDLTNDGEASGDASVTGSLDSHC</sequence>
<dbReference type="PROSITE" id="PS51903">
    <property type="entry name" value="CLP_R"/>
    <property type="match status" value="1"/>
</dbReference>
<dbReference type="InterPro" id="IPR051650">
    <property type="entry name" value="SL_signaling_regulator"/>
</dbReference>
<feature type="compositionally biased region" description="Polar residues" evidence="4">
    <location>
        <begin position="732"/>
        <end position="742"/>
    </location>
</feature>
<dbReference type="InterPro" id="IPR004176">
    <property type="entry name" value="Clp_R_N"/>
</dbReference>
<feature type="region of interest" description="Disordered" evidence="4">
    <location>
        <begin position="152"/>
        <end position="181"/>
    </location>
</feature>
<feature type="region of interest" description="Disordered" evidence="4">
    <location>
        <begin position="722"/>
        <end position="742"/>
    </location>
</feature>
<evidence type="ECO:0000313" key="6">
    <source>
        <dbReference type="EMBL" id="KAF8689615.1"/>
    </source>
</evidence>
<comment type="caution">
    <text evidence="6">The sequence shown here is derived from an EMBL/GenBank/DDBJ whole genome shotgun (WGS) entry which is preliminary data.</text>
</comment>
<evidence type="ECO:0000256" key="3">
    <source>
        <dbReference type="PROSITE-ProRule" id="PRU01251"/>
    </source>
</evidence>
<proteinExistence type="inferred from homology"/>
<dbReference type="Proteomes" id="UP000636709">
    <property type="component" value="Unassembled WGS sequence"/>
</dbReference>
<evidence type="ECO:0000256" key="2">
    <source>
        <dbReference type="ARBA" id="ARBA00022737"/>
    </source>
</evidence>
<evidence type="ECO:0000256" key="4">
    <source>
        <dbReference type="SAM" id="MobiDB-lite"/>
    </source>
</evidence>
<dbReference type="EMBL" id="JACEFO010002011">
    <property type="protein sequence ID" value="KAF8689615.1"/>
    <property type="molecule type" value="Genomic_DNA"/>
</dbReference>
<feature type="domain" description="Clp R" evidence="5">
    <location>
        <begin position="8"/>
        <end position="228"/>
    </location>
</feature>
<keyword evidence="7" id="KW-1185">Reference proteome</keyword>
<reference evidence="6" key="1">
    <citation type="submission" date="2020-07" db="EMBL/GenBank/DDBJ databases">
        <title>Genome sequence and genetic diversity analysis of an under-domesticated orphan crop, white fonio (Digitaria exilis).</title>
        <authorList>
            <person name="Bennetzen J.L."/>
            <person name="Chen S."/>
            <person name="Ma X."/>
            <person name="Wang X."/>
            <person name="Yssel A.E.J."/>
            <person name="Chaluvadi S.R."/>
            <person name="Johnson M."/>
            <person name="Gangashetty P."/>
            <person name="Hamidou F."/>
            <person name="Sanogo M.D."/>
            <person name="Zwaenepoel A."/>
            <person name="Wallace J."/>
            <person name="Van De Peer Y."/>
            <person name="Van Deynze A."/>
        </authorList>
    </citation>
    <scope>NUCLEOTIDE SEQUENCE</scope>
    <source>
        <tissue evidence="6">Leaves</tissue>
    </source>
</reference>
<feature type="region of interest" description="Disordered" evidence="4">
    <location>
        <begin position="669"/>
        <end position="690"/>
    </location>
</feature>
<gene>
    <name evidence="6" type="ORF">HU200_041728</name>
</gene>
<dbReference type="Gene3D" id="1.10.1780.10">
    <property type="entry name" value="Clp, N-terminal domain"/>
    <property type="match status" value="1"/>
</dbReference>
<dbReference type="AlphaFoldDB" id="A0A835B715"/>
<name>A0A835B715_9POAL</name>
<evidence type="ECO:0000256" key="1">
    <source>
        <dbReference type="ARBA" id="ARBA00008675"/>
    </source>
</evidence>
<keyword evidence="2 3" id="KW-0677">Repeat</keyword>
<dbReference type="OrthoDB" id="1872342at2759"/>
<evidence type="ECO:0000313" key="7">
    <source>
        <dbReference type="Proteomes" id="UP000636709"/>
    </source>
</evidence>
<dbReference type="Pfam" id="PF23569">
    <property type="entry name" value="NBD_SMAX1"/>
    <property type="match status" value="1"/>
</dbReference>
<accession>A0A835B715</accession>
<evidence type="ECO:0000259" key="5">
    <source>
        <dbReference type="PROSITE" id="PS51903"/>
    </source>
</evidence>
<dbReference type="PANTHER" id="PTHR43572">
    <property type="entry name" value="CHAPERONE PROTEIN CLPD, CHLOROPLASTIC"/>
    <property type="match status" value="1"/>
</dbReference>